<comment type="similarity">
    <text evidence="1">Belongs to the short-chain dehydrogenases/reductases (SDR) family.</text>
</comment>
<evidence type="ECO:0000256" key="1">
    <source>
        <dbReference type="ARBA" id="ARBA00006484"/>
    </source>
</evidence>
<evidence type="ECO:0000313" key="5">
    <source>
        <dbReference type="Proteomes" id="UP000327011"/>
    </source>
</evidence>
<dbReference type="InterPro" id="IPR036291">
    <property type="entry name" value="NAD(P)-bd_dom_sf"/>
</dbReference>
<dbReference type="PRINTS" id="PR00081">
    <property type="entry name" value="GDHRDH"/>
</dbReference>
<dbReference type="PANTHER" id="PTHR24320">
    <property type="entry name" value="RETINOL DEHYDROGENASE"/>
    <property type="match status" value="1"/>
</dbReference>
<evidence type="ECO:0000256" key="3">
    <source>
        <dbReference type="ARBA" id="ARBA00071493"/>
    </source>
</evidence>
<accession>A0A5J5K4S4</accession>
<comment type="caution">
    <text evidence="4">The sequence shown here is derived from an EMBL/GenBank/DDBJ whole genome shotgun (WGS) entry which is preliminary data.</text>
</comment>
<dbReference type="Gene3D" id="3.40.50.720">
    <property type="entry name" value="NAD(P)-binding Rossmann-like Domain"/>
    <property type="match status" value="1"/>
</dbReference>
<organism evidence="4 5">
    <name type="scientific">Microbispora cellulosiformans</name>
    <dbReference type="NCBI Taxonomy" id="2614688"/>
    <lineage>
        <taxon>Bacteria</taxon>
        <taxon>Bacillati</taxon>
        <taxon>Actinomycetota</taxon>
        <taxon>Actinomycetes</taxon>
        <taxon>Streptosporangiales</taxon>
        <taxon>Streptosporangiaceae</taxon>
        <taxon>Microbispora</taxon>
    </lineage>
</organism>
<dbReference type="FunFam" id="3.40.50.720:FF:000594">
    <property type="entry name" value="Short-chain oxidoreductase"/>
    <property type="match status" value="1"/>
</dbReference>
<gene>
    <name evidence="4" type="ORF">F5972_07955</name>
</gene>
<reference evidence="4 5" key="1">
    <citation type="submission" date="2019-09" db="EMBL/GenBank/DDBJ databases">
        <title>Screening of Novel Bioactive Compounds from Soil-Associated.</title>
        <authorList>
            <person name="Gong X."/>
        </authorList>
    </citation>
    <scope>NUCLEOTIDE SEQUENCE [LARGE SCALE GENOMIC DNA]</scope>
    <source>
        <strain evidence="4 5">Gxj-6</strain>
    </source>
</reference>
<protein>
    <recommendedName>
        <fullName evidence="3">Probable oxidoreductase</fullName>
    </recommendedName>
</protein>
<proteinExistence type="inferred from homology"/>
<dbReference type="Proteomes" id="UP000327011">
    <property type="component" value="Unassembled WGS sequence"/>
</dbReference>
<name>A0A5J5K4S4_9ACTN</name>
<evidence type="ECO:0000313" key="4">
    <source>
        <dbReference type="EMBL" id="KAA9379581.1"/>
    </source>
</evidence>
<dbReference type="AlphaFoldDB" id="A0A5J5K4S4"/>
<dbReference type="RefSeq" id="WP_150932725.1">
    <property type="nucleotide sequence ID" value="NZ_VYTZ01000003.1"/>
</dbReference>
<sequence>MTTETRLTTPFTARATAAEILDGVDLTGRRMIVTGGASGIGAETVRALAGAGAEITVATRDPSNAAGLLAEFAGAGPGVVRAAGLDLADLASVDAFVAAWEGPLHAIVANAGIMAVPSRQLTPQGWELQLGTNYLGHFALLRGLHDDLRAAGAARVVVVSSGAHLREAFDFDDPQFERQPYEPWAAYGRSKTADVLLAVGAARRWAADGIAATALNPGYVNTNLQRHLDDETLRAYGVLDEAGNRIDLPYYKTPAQGAATSVLLAASPLLAGVTGRYFEDNQEAEVVAGGREATGGVAAHAMDQAAADRLWTYAERSLTSR</sequence>
<evidence type="ECO:0000256" key="2">
    <source>
        <dbReference type="ARBA" id="ARBA00023002"/>
    </source>
</evidence>
<dbReference type="GO" id="GO:0016491">
    <property type="term" value="F:oxidoreductase activity"/>
    <property type="evidence" value="ECO:0007669"/>
    <property type="project" value="UniProtKB-KW"/>
</dbReference>
<dbReference type="PANTHER" id="PTHR24320:SF148">
    <property type="entry name" value="NAD(P)-BINDING ROSSMANN-FOLD SUPERFAMILY PROTEIN"/>
    <property type="match status" value="1"/>
</dbReference>
<keyword evidence="5" id="KW-1185">Reference proteome</keyword>
<dbReference type="SUPFAM" id="SSF51735">
    <property type="entry name" value="NAD(P)-binding Rossmann-fold domains"/>
    <property type="match status" value="1"/>
</dbReference>
<dbReference type="InterPro" id="IPR002347">
    <property type="entry name" value="SDR_fam"/>
</dbReference>
<keyword evidence="2" id="KW-0560">Oxidoreductase</keyword>
<dbReference type="EMBL" id="VYTZ01000003">
    <property type="protein sequence ID" value="KAA9379581.1"/>
    <property type="molecule type" value="Genomic_DNA"/>
</dbReference>
<dbReference type="Pfam" id="PF00106">
    <property type="entry name" value="adh_short"/>
    <property type="match status" value="1"/>
</dbReference>